<reference evidence="2 3" key="1">
    <citation type="submission" date="2020-07" db="EMBL/GenBank/DDBJ databases">
        <title>Sequencing the genomes of 1000 actinobacteria strains.</title>
        <authorList>
            <person name="Klenk H.-P."/>
        </authorList>
    </citation>
    <scope>NUCLEOTIDE SEQUENCE [LARGE SCALE GENOMIC DNA]</scope>
    <source>
        <strain evidence="2 3">DSM 18965</strain>
    </source>
</reference>
<comment type="caution">
    <text evidence="2">The sequence shown here is derived from an EMBL/GenBank/DDBJ whole genome shotgun (WGS) entry which is preliminary data.</text>
</comment>
<dbReference type="EMBL" id="JACCBE010000001">
    <property type="protein sequence ID" value="NYD55796.1"/>
    <property type="molecule type" value="Genomic_DNA"/>
</dbReference>
<organism evidence="2 3">
    <name type="scientific">Nocardioides marinisabuli</name>
    <dbReference type="NCBI Taxonomy" id="419476"/>
    <lineage>
        <taxon>Bacteria</taxon>
        <taxon>Bacillati</taxon>
        <taxon>Actinomycetota</taxon>
        <taxon>Actinomycetes</taxon>
        <taxon>Propionibacteriales</taxon>
        <taxon>Nocardioidaceae</taxon>
        <taxon>Nocardioides</taxon>
    </lineage>
</organism>
<sequence>MTRTRRGLVAAVTSLALTGAAAGAAVAGDDDVLRRGSCTGSTDWKMKAGPDDGRIEVEAEIDSNRVGQTWRWVLRHDGAVVARGKSRTKGPSGSFEVERRTADHKGTDSFRFKAKHQGSGERCVGRVRL</sequence>
<feature type="signal peptide" evidence="1">
    <location>
        <begin position="1"/>
        <end position="27"/>
    </location>
</feature>
<evidence type="ECO:0000256" key="1">
    <source>
        <dbReference type="SAM" id="SignalP"/>
    </source>
</evidence>
<gene>
    <name evidence="2" type="ORF">BKA08_000034</name>
</gene>
<keyword evidence="3" id="KW-1185">Reference proteome</keyword>
<feature type="chain" id="PRO_5038999276" evidence="1">
    <location>
        <begin position="28"/>
        <end position="129"/>
    </location>
</feature>
<evidence type="ECO:0000313" key="2">
    <source>
        <dbReference type="EMBL" id="NYD55796.1"/>
    </source>
</evidence>
<dbReference type="RefSeq" id="WP_179613768.1">
    <property type="nucleotide sequence ID" value="NZ_CP059163.1"/>
</dbReference>
<dbReference type="Proteomes" id="UP000516957">
    <property type="component" value="Unassembled WGS sequence"/>
</dbReference>
<proteinExistence type="predicted"/>
<evidence type="ECO:0000313" key="3">
    <source>
        <dbReference type="Proteomes" id="UP000516957"/>
    </source>
</evidence>
<accession>A0A7Y9EXW4</accession>
<dbReference type="PROSITE" id="PS51318">
    <property type="entry name" value="TAT"/>
    <property type="match status" value="1"/>
</dbReference>
<keyword evidence="1" id="KW-0732">Signal</keyword>
<dbReference type="InterPro" id="IPR006311">
    <property type="entry name" value="TAT_signal"/>
</dbReference>
<protein>
    <submittedName>
        <fullName evidence="2">Osmotically-inducible protein OsmY</fullName>
    </submittedName>
</protein>
<name>A0A7Y9EXW4_9ACTN</name>
<dbReference type="AlphaFoldDB" id="A0A7Y9EXW4"/>